<sequence>MSDKDIFQLVCSEVFNCAKKHFNYDESPECADECICKALSWITLSNSPPLRILGQKLIRRGLLLSSYHVPIVEEILLRIDGCEPTVLLELFTDSPPSDHILQYLLPYWPKIRKHFIQLLDSQFSHTTEEEAGKIQDIFKFWKRCFKAAMAARDHLTSVLICLLNETVALLRGIWDINAPAVSLLGCIKLLQKFVEIVCYDTWTFGLKPKRLDIADAHLYDEALSLLIDLKSKFRIPPTSNVEYFKSEKFEQLFIYVTARTLYVYGGQHELLASWLSIEADKIIELYAEDDVLLFRILITLLMIENMHLKSLGKNKSSIPSAHDLFASILKWINFDRHIIIDWLVSPETDCLTYLLAYTKRLGAASNEEMTAEQRDLWRPSTKWLEKHRENVNKLLTEIVQSLITLNNANSLPFSPELLIANINKATKVLL</sequence>
<evidence type="ECO:0000313" key="1">
    <source>
        <dbReference type="EMBL" id="VDL59491.1"/>
    </source>
</evidence>
<dbReference type="EMBL" id="UYSG01010911">
    <property type="protein sequence ID" value="VDL59491.1"/>
    <property type="molecule type" value="Genomic_DNA"/>
</dbReference>
<reference evidence="1 2" key="2">
    <citation type="submission" date="2018-11" db="EMBL/GenBank/DDBJ databases">
        <authorList>
            <consortium name="Pathogen Informatics"/>
        </authorList>
    </citation>
    <scope>NUCLEOTIDE SEQUENCE [LARGE SCALE GENOMIC DNA]</scope>
</reference>
<organism evidence="3">
    <name type="scientific">Hymenolepis diminuta</name>
    <name type="common">Rat tapeworm</name>
    <dbReference type="NCBI Taxonomy" id="6216"/>
    <lineage>
        <taxon>Eukaryota</taxon>
        <taxon>Metazoa</taxon>
        <taxon>Spiralia</taxon>
        <taxon>Lophotrochozoa</taxon>
        <taxon>Platyhelminthes</taxon>
        <taxon>Cestoda</taxon>
        <taxon>Eucestoda</taxon>
        <taxon>Cyclophyllidea</taxon>
        <taxon>Hymenolepididae</taxon>
        <taxon>Hymenolepis</taxon>
    </lineage>
</organism>
<proteinExistence type="predicted"/>
<protein>
    <submittedName>
        <fullName evidence="3">LINES_N domain-containing protein</fullName>
    </submittedName>
</protein>
<dbReference type="Proteomes" id="UP000274504">
    <property type="component" value="Unassembled WGS sequence"/>
</dbReference>
<name>A0A0R3SQ51_HYMDI</name>
<dbReference type="AlphaFoldDB" id="A0A0R3SQ51"/>
<reference evidence="3" key="1">
    <citation type="submission" date="2017-02" db="UniProtKB">
        <authorList>
            <consortium name="WormBaseParasite"/>
        </authorList>
    </citation>
    <scope>IDENTIFICATION</scope>
</reference>
<accession>A0A0R3SQ51</accession>
<evidence type="ECO:0000313" key="3">
    <source>
        <dbReference type="WBParaSite" id="HDID_0000717501-mRNA-1"/>
    </source>
</evidence>
<dbReference type="OrthoDB" id="8251209at2759"/>
<evidence type="ECO:0000313" key="2">
    <source>
        <dbReference type="Proteomes" id="UP000274504"/>
    </source>
</evidence>
<dbReference type="WBParaSite" id="HDID_0000717501-mRNA-1">
    <property type="protein sequence ID" value="HDID_0000717501-mRNA-1"/>
    <property type="gene ID" value="HDID_0000717501"/>
</dbReference>
<gene>
    <name evidence="1" type="ORF">HDID_LOCUS7173</name>
</gene>